<comment type="caution">
    <text evidence="2">The sequence shown here is derived from an EMBL/GenBank/DDBJ whole genome shotgun (WGS) entry which is preliminary data.</text>
</comment>
<reference evidence="2 3" key="1">
    <citation type="submission" date="2024-09" db="EMBL/GenBank/DDBJ databases">
        <authorList>
            <person name="Sun Q."/>
            <person name="Mori K."/>
        </authorList>
    </citation>
    <scope>NUCLEOTIDE SEQUENCE [LARGE SCALE GENOMIC DNA]</scope>
    <source>
        <strain evidence="2 3">CCM 7659</strain>
    </source>
</reference>
<organism evidence="2 3">
    <name type="scientific">Dietzia aerolata</name>
    <dbReference type="NCBI Taxonomy" id="595984"/>
    <lineage>
        <taxon>Bacteria</taxon>
        <taxon>Bacillati</taxon>
        <taxon>Actinomycetota</taxon>
        <taxon>Actinomycetes</taxon>
        <taxon>Mycobacteriales</taxon>
        <taxon>Dietziaceae</taxon>
        <taxon>Dietzia</taxon>
    </lineage>
</organism>
<accession>A0ABV5JT06</accession>
<protein>
    <submittedName>
        <fullName evidence="2">ATP/GTP-binding protein</fullName>
    </submittedName>
</protein>
<dbReference type="EMBL" id="JBHMDY010000004">
    <property type="protein sequence ID" value="MFB9260060.1"/>
    <property type="molecule type" value="Genomic_DNA"/>
</dbReference>
<name>A0ABV5JT06_9ACTN</name>
<sequence length="100" mass="11132">MPRRHRRSDRGRPAALRDGLGGGTREAGPAGDPDHYHVRRIPGSRAMKDYRCPGCDQIVTAGTAHVVAWPDRPGGDGERRHWHSGCWNGRASRGLTRRWS</sequence>
<evidence type="ECO:0000313" key="2">
    <source>
        <dbReference type="EMBL" id="MFB9260060.1"/>
    </source>
</evidence>
<feature type="region of interest" description="Disordered" evidence="1">
    <location>
        <begin position="1"/>
        <end position="36"/>
    </location>
</feature>
<proteinExistence type="predicted"/>
<gene>
    <name evidence="2" type="ORF">ACFFVD_09610</name>
</gene>
<dbReference type="RefSeq" id="WP_380023370.1">
    <property type="nucleotide sequence ID" value="NZ_JAALDM010000103.1"/>
</dbReference>
<dbReference type="Proteomes" id="UP001589700">
    <property type="component" value="Unassembled WGS sequence"/>
</dbReference>
<keyword evidence="3" id="KW-1185">Reference proteome</keyword>
<evidence type="ECO:0000256" key="1">
    <source>
        <dbReference type="SAM" id="MobiDB-lite"/>
    </source>
</evidence>
<evidence type="ECO:0000313" key="3">
    <source>
        <dbReference type="Proteomes" id="UP001589700"/>
    </source>
</evidence>